<feature type="transmembrane region" description="Helical" evidence="9">
    <location>
        <begin position="149"/>
        <end position="172"/>
    </location>
</feature>
<evidence type="ECO:0000256" key="7">
    <source>
        <dbReference type="ARBA" id="ARBA00023136"/>
    </source>
</evidence>
<organism evidence="10 11">
    <name type="scientific">Actinomycetospora endophytica</name>
    <dbReference type="NCBI Taxonomy" id="2291215"/>
    <lineage>
        <taxon>Bacteria</taxon>
        <taxon>Bacillati</taxon>
        <taxon>Actinomycetota</taxon>
        <taxon>Actinomycetes</taxon>
        <taxon>Pseudonocardiales</taxon>
        <taxon>Pseudonocardiaceae</taxon>
        <taxon>Actinomycetospora</taxon>
    </lineage>
</organism>
<evidence type="ECO:0000256" key="9">
    <source>
        <dbReference type="SAM" id="Phobius"/>
    </source>
</evidence>
<dbReference type="EMBL" id="JAJNDB010000004">
    <property type="protein sequence ID" value="MCD2195773.1"/>
    <property type="molecule type" value="Genomic_DNA"/>
</dbReference>
<feature type="transmembrane region" description="Helical" evidence="9">
    <location>
        <begin position="315"/>
        <end position="335"/>
    </location>
</feature>
<evidence type="ECO:0000313" key="10">
    <source>
        <dbReference type="EMBL" id="MCD2195773.1"/>
    </source>
</evidence>
<dbReference type="SUPFAM" id="SSF81345">
    <property type="entry name" value="ABC transporter involved in vitamin B12 uptake, BtuC"/>
    <property type="match status" value="1"/>
</dbReference>
<dbReference type="Gene3D" id="1.10.3470.10">
    <property type="entry name" value="ABC transporter involved in vitamin B12 uptake, BtuC"/>
    <property type="match status" value="1"/>
</dbReference>
<feature type="transmembrane region" description="Helical" evidence="9">
    <location>
        <begin position="87"/>
        <end position="109"/>
    </location>
</feature>
<evidence type="ECO:0000256" key="1">
    <source>
        <dbReference type="ARBA" id="ARBA00004651"/>
    </source>
</evidence>
<dbReference type="InterPro" id="IPR037294">
    <property type="entry name" value="ABC_BtuC-like"/>
</dbReference>
<feature type="transmembrane region" description="Helical" evidence="9">
    <location>
        <begin position="184"/>
        <end position="206"/>
    </location>
</feature>
<comment type="subcellular location">
    <subcellularLocation>
        <location evidence="1">Cell membrane</location>
        <topology evidence="1">Multi-pass membrane protein</topology>
    </subcellularLocation>
</comment>
<dbReference type="Proteomes" id="UP001199469">
    <property type="component" value="Unassembled WGS sequence"/>
</dbReference>
<evidence type="ECO:0000256" key="6">
    <source>
        <dbReference type="ARBA" id="ARBA00022989"/>
    </source>
</evidence>
<keyword evidence="7 9" id="KW-0472">Membrane</keyword>
<dbReference type="RefSeq" id="WP_230737195.1">
    <property type="nucleotide sequence ID" value="NZ_JAJNDB010000004.1"/>
</dbReference>
<keyword evidence="5 9" id="KW-0812">Transmembrane</keyword>
<accession>A0ABS8PBY6</accession>
<feature type="transmembrane region" description="Helical" evidence="9">
    <location>
        <begin position="341"/>
        <end position="361"/>
    </location>
</feature>
<evidence type="ECO:0000256" key="8">
    <source>
        <dbReference type="SAM" id="MobiDB-lite"/>
    </source>
</evidence>
<evidence type="ECO:0000256" key="4">
    <source>
        <dbReference type="ARBA" id="ARBA00022475"/>
    </source>
</evidence>
<feature type="region of interest" description="Disordered" evidence="8">
    <location>
        <begin position="1"/>
        <end position="30"/>
    </location>
</feature>
<name>A0ABS8PBY6_9PSEU</name>
<comment type="similarity">
    <text evidence="2">Belongs to the binding-protein-dependent transport system permease family. FecCD subfamily.</text>
</comment>
<comment type="caution">
    <text evidence="10">The sequence shown here is derived from an EMBL/GenBank/DDBJ whole genome shotgun (WGS) entry which is preliminary data.</text>
</comment>
<proteinExistence type="inferred from homology"/>
<feature type="transmembrane region" description="Helical" evidence="9">
    <location>
        <begin position="41"/>
        <end position="67"/>
    </location>
</feature>
<evidence type="ECO:0000256" key="3">
    <source>
        <dbReference type="ARBA" id="ARBA00022448"/>
    </source>
</evidence>
<dbReference type="Pfam" id="PF01032">
    <property type="entry name" value="FecCD"/>
    <property type="match status" value="1"/>
</dbReference>
<keyword evidence="3" id="KW-0813">Transport</keyword>
<sequence length="370" mass="38297">MSATGGLTAPPTDEPDDAPTTETTAPDPGRSYTALLRRRRLIVAGLFVLAVVAFVATMLVGAGTMSIGEFWNALVAPSIVPRVDSQIVWNIRMPFAVTAVVAGASLALAGVQMQTVLGNPLAEPYTLGVSAAAGFGAALALVGGSIVPAAAFIGTAGSAWIFAMVACGVILLFGTLRGAGTESLILLGIAMVFLFSALLALLQYLASEVELQQLVFWTFGNLNRTTWPQIAVMAAVPVVLIPVLRRAAWTLTAFRLGDDRAKALGVPVTRVRVLVLLGVSLLAATTVAFTGTIGFVGLVGPHAARILVGDDQRHLMPASMLCGAALLCLATVVSTAVSPGVIVPVGIITSLVGVPVFLVIVMSTRRRMWS</sequence>
<evidence type="ECO:0000313" key="11">
    <source>
        <dbReference type="Proteomes" id="UP001199469"/>
    </source>
</evidence>
<keyword evidence="4" id="KW-1003">Cell membrane</keyword>
<reference evidence="10 11" key="1">
    <citation type="submission" date="2021-11" db="EMBL/GenBank/DDBJ databases">
        <title>Draft genome sequence of Actinomycetospora sp. SF1 isolated from the rhizosphere soil.</title>
        <authorList>
            <person name="Duangmal K."/>
            <person name="Chantavorakit T."/>
        </authorList>
    </citation>
    <scope>NUCLEOTIDE SEQUENCE [LARGE SCALE GENOMIC DNA]</scope>
    <source>
        <strain evidence="10 11">TBRC 5722</strain>
    </source>
</reference>
<dbReference type="PANTHER" id="PTHR30472">
    <property type="entry name" value="FERRIC ENTEROBACTIN TRANSPORT SYSTEM PERMEASE PROTEIN"/>
    <property type="match status" value="1"/>
</dbReference>
<dbReference type="InterPro" id="IPR000522">
    <property type="entry name" value="ABC_transptr_permease_BtuC"/>
</dbReference>
<evidence type="ECO:0000256" key="5">
    <source>
        <dbReference type="ARBA" id="ARBA00022692"/>
    </source>
</evidence>
<gene>
    <name evidence="10" type="ORF">LQ327_20585</name>
</gene>
<evidence type="ECO:0000256" key="2">
    <source>
        <dbReference type="ARBA" id="ARBA00007935"/>
    </source>
</evidence>
<feature type="transmembrane region" description="Helical" evidence="9">
    <location>
        <begin position="121"/>
        <end position="143"/>
    </location>
</feature>
<keyword evidence="11" id="KW-1185">Reference proteome</keyword>
<feature type="transmembrane region" description="Helical" evidence="9">
    <location>
        <begin position="226"/>
        <end position="244"/>
    </location>
</feature>
<protein>
    <submittedName>
        <fullName evidence="10">Iron ABC transporter permease</fullName>
    </submittedName>
</protein>
<dbReference type="CDD" id="cd06550">
    <property type="entry name" value="TM_ABC_iron-siderophores_like"/>
    <property type="match status" value="1"/>
</dbReference>
<dbReference type="PANTHER" id="PTHR30472:SF25">
    <property type="entry name" value="ABC TRANSPORTER PERMEASE PROTEIN MJ0876-RELATED"/>
    <property type="match status" value="1"/>
</dbReference>
<keyword evidence="6 9" id="KW-1133">Transmembrane helix</keyword>